<dbReference type="Pfam" id="PF07366">
    <property type="entry name" value="SnoaL"/>
    <property type="match status" value="1"/>
</dbReference>
<name>A0ABT8RH66_9BACT</name>
<gene>
    <name evidence="1" type="ORF">Q0590_27350</name>
</gene>
<dbReference type="Proteomes" id="UP001168528">
    <property type="component" value="Unassembled WGS sequence"/>
</dbReference>
<dbReference type="SUPFAM" id="SSF54427">
    <property type="entry name" value="NTF2-like"/>
    <property type="match status" value="1"/>
</dbReference>
<keyword evidence="2" id="KW-1185">Reference proteome</keyword>
<dbReference type="InterPro" id="IPR009959">
    <property type="entry name" value="Cyclase_SnoaL-like"/>
</dbReference>
<dbReference type="Gene3D" id="3.10.450.50">
    <property type="match status" value="1"/>
</dbReference>
<evidence type="ECO:0000313" key="2">
    <source>
        <dbReference type="Proteomes" id="UP001168528"/>
    </source>
</evidence>
<dbReference type="RefSeq" id="WP_302040828.1">
    <property type="nucleotide sequence ID" value="NZ_JAUKPO010000024.1"/>
</dbReference>
<comment type="caution">
    <text evidence="1">The sequence shown here is derived from an EMBL/GenBank/DDBJ whole genome shotgun (WGS) entry which is preliminary data.</text>
</comment>
<dbReference type="InterPro" id="IPR032710">
    <property type="entry name" value="NTF2-like_dom_sf"/>
</dbReference>
<evidence type="ECO:0000313" key="1">
    <source>
        <dbReference type="EMBL" id="MDO1450027.1"/>
    </source>
</evidence>
<organism evidence="1 2">
    <name type="scientific">Rhodocytophaga aerolata</name>
    <dbReference type="NCBI Taxonomy" id="455078"/>
    <lineage>
        <taxon>Bacteria</taxon>
        <taxon>Pseudomonadati</taxon>
        <taxon>Bacteroidota</taxon>
        <taxon>Cytophagia</taxon>
        <taxon>Cytophagales</taxon>
        <taxon>Rhodocytophagaceae</taxon>
        <taxon>Rhodocytophaga</taxon>
    </lineage>
</organism>
<sequence>MQTTKIKQSLTDLSRQGMAIEFFSAYQEMDVERMLSLCTEEGTVHFTSLGEAGKGKIKEFGRNLWLLLMECFPDLDNTVTSTKVDTAGNVTCQVKIFGTQAKDFAGIVSKGLRFDSDHIFIFHFNEDNQIDDIRITWDHVHFSRQLGS</sequence>
<reference evidence="1" key="1">
    <citation type="submission" date="2023-07" db="EMBL/GenBank/DDBJ databases">
        <title>The genome sequence of Rhodocytophaga aerolata KACC 12507.</title>
        <authorList>
            <person name="Zhang X."/>
        </authorList>
    </citation>
    <scope>NUCLEOTIDE SEQUENCE</scope>
    <source>
        <strain evidence="1">KACC 12507</strain>
    </source>
</reference>
<protein>
    <submittedName>
        <fullName evidence="1">Nuclear transport factor 2 family protein</fullName>
    </submittedName>
</protein>
<proteinExistence type="predicted"/>
<dbReference type="EMBL" id="JAUKPO010000024">
    <property type="protein sequence ID" value="MDO1450027.1"/>
    <property type="molecule type" value="Genomic_DNA"/>
</dbReference>
<accession>A0ABT8RH66</accession>